<evidence type="ECO:0000313" key="1">
    <source>
        <dbReference type="EMBL" id="NYJ15990.1"/>
    </source>
</evidence>
<proteinExistence type="predicted"/>
<dbReference type="EMBL" id="JACCFQ010000001">
    <property type="protein sequence ID" value="NYJ15990.1"/>
    <property type="molecule type" value="Genomic_DNA"/>
</dbReference>
<keyword evidence="2" id="KW-1185">Reference proteome</keyword>
<dbReference type="AlphaFoldDB" id="A0A7Z0E6K2"/>
<accession>A0A7Z0E6K2</accession>
<reference evidence="1 2" key="1">
    <citation type="submission" date="2020-07" db="EMBL/GenBank/DDBJ databases">
        <title>Sequencing the genomes of 1000 actinobacteria strains.</title>
        <authorList>
            <person name="Klenk H.-P."/>
        </authorList>
    </citation>
    <scope>NUCLEOTIDE SEQUENCE [LARGE SCALE GENOMIC DNA]</scope>
    <source>
        <strain evidence="1 2">DSM 15664</strain>
    </source>
</reference>
<name>A0A7Z0E6K2_9MICC</name>
<organism evidence="1 2">
    <name type="scientific">Nesterenkonia sandarakina</name>
    <dbReference type="NCBI Taxonomy" id="272918"/>
    <lineage>
        <taxon>Bacteria</taxon>
        <taxon>Bacillati</taxon>
        <taxon>Actinomycetota</taxon>
        <taxon>Actinomycetes</taxon>
        <taxon>Micrococcales</taxon>
        <taxon>Micrococcaceae</taxon>
        <taxon>Nesterenkonia</taxon>
    </lineage>
</organism>
<comment type="caution">
    <text evidence="1">The sequence shown here is derived from an EMBL/GenBank/DDBJ whole genome shotgun (WGS) entry which is preliminary data.</text>
</comment>
<evidence type="ECO:0000313" key="2">
    <source>
        <dbReference type="Proteomes" id="UP000560069"/>
    </source>
</evidence>
<dbReference type="Proteomes" id="UP000560069">
    <property type="component" value="Unassembled WGS sequence"/>
</dbReference>
<gene>
    <name evidence="1" type="ORF">HNR11_000524</name>
</gene>
<protein>
    <submittedName>
        <fullName evidence="1">Uncharacterized protein</fullName>
    </submittedName>
</protein>
<dbReference type="RefSeq" id="WP_179441017.1">
    <property type="nucleotide sequence ID" value="NZ_BAAALK010000008.1"/>
</dbReference>
<sequence length="89" mass="9795">MNNPESAEELIERLGHEARTAATRLAFDQRAELIRAVVSGVRDGVKFDATLGGAPEGREWELERLTPIHTAAEDHYHETLSAKAARATD</sequence>